<dbReference type="GO" id="GO:0003884">
    <property type="term" value="F:D-amino-acid oxidase activity"/>
    <property type="evidence" value="ECO:0007669"/>
    <property type="project" value="InterPro"/>
</dbReference>
<feature type="domain" description="FAD dependent oxidoreductase" evidence="7">
    <location>
        <begin position="4"/>
        <end position="349"/>
    </location>
</feature>
<evidence type="ECO:0000259" key="7">
    <source>
        <dbReference type="Pfam" id="PF01266"/>
    </source>
</evidence>
<feature type="binding site" evidence="6">
    <location>
        <position position="196"/>
    </location>
    <ligand>
        <name>FAD</name>
        <dbReference type="ChEBI" id="CHEBI:57692"/>
    </ligand>
</feature>
<dbReference type="PANTHER" id="PTHR11530">
    <property type="entry name" value="D-AMINO ACID OXIDASE"/>
    <property type="match status" value="1"/>
</dbReference>
<feature type="binding site" evidence="6">
    <location>
        <begin position="45"/>
        <end position="46"/>
    </location>
    <ligand>
        <name>FAD</name>
        <dbReference type="ChEBI" id="CHEBI:57692"/>
    </ligand>
</feature>
<dbReference type="SUPFAM" id="SSF54373">
    <property type="entry name" value="FAD-linked reductases, C-terminal domain"/>
    <property type="match status" value="1"/>
</dbReference>
<reference evidence="8" key="1">
    <citation type="submission" date="2022-12" db="EMBL/GenBank/DDBJ databases">
        <authorList>
            <person name="Brejova B."/>
        </authorList>
    </citation>
    <scope>NUCLEOTIDE SEQUENCE</scope>
</reference>
<evidence type="ECO:0000313" key="8">
    <source>
        <dbReference type="EMBL" id="CAI5757586.1"/>
    </source>
</evidence>
<dbReference type="SUPFAM" id="SSF51971">
    <property type="entry name" value="Nucleotide-binding domain"/>
    <property type="match status" value="1"/>
</dbReference>
<keyword evidence="4 6" id="KW-0274">FAD</keyword>
<dbReference type="EMBL" id="CANTUO010000002">
    <property type="protein sequence ID" value="CAI5757586.1"/>
    <property type="molecule type" value="Genomic_DNA"/>
</dbReference>
<dbReference type="GO" id="GO:0005737">
    <property type="term" value="C:cytoplasm"/>
    <property type="evidence" value="ECO:0007669"/>
    <property type="project" value="TreeGrafter"/>
</dbReference>
<dbReference type="AlphaFoldDB" id="A0A9W4TSQ0"/>
<dbReference type="Gene3D" id="3.40.50.720">
    <property type="entry name" value="NAD(P)-binding Rossmann-like Domain"/>
    <property type="match status" value="1"/>
</dbReference>
<dbReference type="InterPro" id="IPR006076">
    <property type="entry name" value="FAD-dep_OxRdtase"/>
</dbReference>
<evidence type="ECO:0000256" key="3">
    <source>
        <dbReference type="ARBA" id="ARBA00022630"/>
    </source>
</evidence>
<dbReference type="GO" id="GO:0019478">
    <property type="term" value="P:D-amino acid catabolic process"/>
    <property type="evidence" value="ECO:0007669"/>
    <property type="project" value="TreeGrafter"/>
</dbReference>
<evidence type="ECO:0000256" key="6">
    <source>
        <dbReference type="PIRSR" id="PIRSR000189-1"/>
    </source>
</evidence>
<proteinExistence type="inferred from homology"/>
<dbReference type="Gene3D" id="3.30.9.10">
    <property type="entry name" value="D-Amino Acid Oxidase, subunit A, domain 2"/>
    <property type="match status" value="1"/>
</dbReference>
<accession>A0A9W4TSQ0</accession>
<gene>
    <name evidence="8" type="ORF">CANVERA_P2100</name>
</gene>
<dbReference type="PIRSF" id="PIRSF000189">
    <property type="entry name" value="D-aa_oxidase"/>
    <property type="match status" value="1"/>
</dbReference>
<evidence type="ECO:0000256" key="5">
    <source>
        <dbReference type="ARBA" id="ARBA00023002"/>
    </source>
</evidence>
<comment type="cofactor">
    <cofactor evidence="1 6">
        <name>FAD</name>
        <dbReference type="ChEBI" id="CHEBI:57692"/>
    </cofactor>
</comment>
<evidence type="ECO:0000313" key="9">
    <source>
        <dbReference type="Proteomes" id="UP001152885"/>
    </source>
</evidence>
<dbReference type="PANTHER" id="PTHR11530:SF16">
    <property type="entry name" value="D-AMINO ACID OXIDASE (AFU_ORTHOLOGUE AFUA_5G11290)"/>
    <property type="match status" value="1"/>
</dbReference>
<name>A0A9W4TSQ0_9ASCO</name>
<comment type="similarity">
    <text evidence="2">Belongs to the DAMOX/DASOX family.</text>
</comment>
<evidence type="ECO:0000256" key="4">
    <source>
        <dbReference type="ARBA" id="ARBA00022827"/>
    </source>
</evidence>
<dbReference type="Proteomes" id="UP001152885">
    <property type="component" value="Unassembled WGS sequence"/>
</dbReference>
<dbReference type="OrthoDB" id="409956at2759"/>
<organism evidence="8 9">
    <name type="scientific">Candida verbasci</name>
    <dbReference type="NCBI Taxonomy" id="1227364"/>
    <lineage>
        <taxon>Eukaryota</taxon>
        <taxon>Fungi</taxon>
        <taxon>Dikarya</taxon>
        <taxon>Ascomycota</taxon>
        <taxon>Saccharomycotina</taxon>
        <taxon>Pichiomycetes</taxon>
        <taxon>Debaryomycetaceae</taxon>
        <taxon>Candida/Lodderomyces clade</taxon>
        <taxon>Candida</taxon>
    </lineage>
</organism>
<keyword evidence="5" id="KW-0560">Oxidoreductase</keyword>
<evidence type="ECO:0000256" key="2">
    <source>
        <dbReference type="ARBA" id="ARBA00006730"/>
    </source>
</evidence>
<protein>
    <recommendedName>
        <fullName evidence="7">FAD dependent oxidoreductase domain-containing protein</fullName>
    </recommendedName>
</protein>
<dbReference type="GO" id="GO:0071949">
    <property type="term" value="F:FAD binding"/>
    <property type="evidence" value="ECO:0007669"/>
    <property type="project" value="InterPro"/>
</dbReference>
<sequence>MTNIVVLGAGVIGLTTALELKIWNPKLDITIVGQFLPGDLDPTYTSPYAGANHHSFASEQDKVLQEIDKVAYKKFLQLAKNDPIRSGIWSIDNVSYFTDYEVTSKKGNFKKMIPWFRDFVEDFKILDKSEIPFNDISFGTKYKGVVISVPTYLNYLVQQNKEVGNKIFKIQPVKNIEKARSLHSSGKKADYVINATGLNATKIAGVEDKKLTFPVRGQVILVKNNAKVQLNVEGFPGSPNEMLYMMPRREGGTIIGGCFLPNDTNTKEDKEFTKRIIRRAIKYAPELIDPKFKKNPSELVIERVQVGFRPFREDEVRVEKDKKKPWLIHNYGAGGGGYQSSFGLGKQVVNILSNELRNSKL</sequence>
<evidence type="ECO:0000256" key="1">
    <source>
        <dbReference type="ARBA" id="ARBA00001974"/>
    </source>
</evidence>
<keyword evidence="3" id="KW-0285">Flavoprotein</keyword>
<dbReference type="InterPro" id="IPR023209">
    <property type="entry name" value="DAO"/>
</dbReference>
<feature type="binding site" evidence="6">
    <location>
        <position position="335"/>
    </location>
    <ligand>
        <name>D-dopa</name>
        <dbReference type="ChEBI" id="CHEBI:149689"/>
    </ligand>
</feature>
<dbReference type="Pfam" id="PF01266">
    <property type="entry name" value="DAO"/>
    <property type="match status" value="1"/>
</dbReference>
<comment type="caution">
    <text evidence="8">The sequence shown here is derived from an EMBL/GenBank/DDBJ whole genome shotgun (WGS) entry which is preliminary data.</text>
</comment>
<keyword evidence="9" id="KW-1185">Reference proteome</keyword>